<keyword evidence="2" id="KW-0472">Membrane</keyword>
<accession>A0ABT9MAQ7</accession>
<feature type="region of interest" description="Disordered" evidence="1">
    <location>
        <begin position="104"/>
        <end position="133"/>
    </location>
</feature>
<comment type="caution">
    <text evidence="3">The sequence shown here is derived from an EMBL/GenBank/DDBJ whole genome shotgun (WGS) entry which is preliminary data.</text>
</comment>
<dbReference type="Proteomes" id="UP001232163">
    <property type="component" value="Unassembled WGS sequence"/>
</dbReference>
<feature type="transmembrane region" description="Helical" evidence="2">
    <location>
        <begin position="27"/>
        <end position="47"/>
    </location>
</feature>
<protein>
    <recommendedName>
        <fullName evidence="5">Cell division protein FtsL</fullName>
    </recommendedName>
</protein>
<evidence type="ECO:0000256" key="1">
    <source>
        <dbReference type="SAM" id="MobiDB-lite"/>
    </source>
</evidence>
<keyword evidence="2" id="KW-1133">Transmembrane helix</keyword>
<reference evidence="3 4" key="1">
    <citation type="submission" date="2023-07" db="EMBL/GenBank/DDBJ databases">
        <title>Genomic Encyclopedia of Type Strains, Phase IV (KMG-IV): sequencing the most valuable type-strain genomes for metagenomic binning, comparative biology and taxonomic classification.</title>
        <authorList>
            <person name="Goeker M."/>
        </authorList>
    </citation>
    <scope>NUCLEOTIDE SEQUENCE [LARGE SCALE GENOMIC DNA]</scope>
    <source>
        <strain evidence="3 4">NIO-1023</strain>
    </source>
</reference>
<gene>
    <name evidence="3" type="ORF">QO006_001079</name>
</gene>
<dbReference type="RefSeq" id="WP_022799857.1">
    <property type="nucleotide sequence ID" value="NZ_JAURUR010000002.1"/>
</dbReference>
<sequence length="133" mass="15246">MTRRFTPALPRLEQLDLTFNTWRGRSVRYVLIYLALSVVLVGTRYATQQIRPDLRAMQDREAALISERDQLQLSVQALHTPQAVREWAFANGMRRFAEARKTTATIAPIPPPAQAGPPPTPPERRVQVRTEWK</sequence>
<evidence type="ECO:0000256" key="2">
    <source>
        <dbReference type="SAM" id="Phobius"/>
    </source>
</evidence>
<keyword evidence="2" id="KW-0812">Transmembrane</keyword>
<proteinExistence type="predicted"/>
<feature type="compositionally biased region" description="Basic and acidic residues" evidence="1">
    <location>
        <begin position="122"/>
        <end position="133"/>
    </location>
</feature>
<name>A0ABT9MAQ7_9DEIO</name>
<dbReference type="EMBL" id="JAURUR010000002">
    <property type="protein sequence ID" value="MDP9763662.1"/>
    <property type="molecule type" value="Genomic_DNA"/>
</dbReference>
<keyword evidence="4" id="KW-1185">Reference proteome</keyword>
<organism evidence="3 4">
    <name type="scientific">Deinococcus enclensis</name>
    <dbReference type="NCBI Taxonomy" id="1049582"/>
    <lineage>
        <taxon>Bacteria</taxon>
        <taxon>Thermotogati</taxon>
        <taxon>Deinococcota</taxon>
        <taxon>Deinococci</taxon>
        <taxon>Deinococcales</taxon>
        <taxon>Deinococcaceae</taxon>
        <taxon>Deinococcus</taxon>
    </lineage>
</organism>
<evidence type="ECO:0000313" key="4">
    <source>
        <dbReference type="Proteomes" id="UP001232163"/>
    </source>
</evidence>
<evidence type="ECO:0000313" key="3">
    <source>
        <dbReference type="EMBL" id="MDP9763662.1"/>
    </source>
</evidence>
<feature type="compositionally biased region" description="Pro residues" evidence="1">
    <location>
        <begin position="108"/>
        <end position="121"/>
    </location>
</feature>
<evidence type="ECO:0008006" key="5">
    <source>
        <dbReference type="Google" id="ProtNLM"/>
    </source>
</evidence>